<keyword evidence="3" id="KW-1185">Reference proteome</keyword>
<organism evidence="2 3">
    <name type="scientific">Rheinheimera aquimaris</name>
    <dbReference type="NCBI Taxonomy" id="412437"/>
    <lineage>
        <taxon>Bacteria</taxon>
        <taxon>Pseudomonadati</taxon>
        <taxon>Pseudomonadota</taxon>
        <taxon>Gammaproteobacteria</taxon>
        <taxon>Chromatiales</taxon>
        <taxon>Chromatiaceae</taxon>
        <taxon>Rheinheimera</taxon>
    </lineage>
</organism>
<reference evidence="3" key="1">
    <citation type="journal article" date="2019" name="Int. J. Syst. Evol. Microbiol.">
        <title>The Global Catalogue of Microorganisms (GCM) 10K type strain sequencing project: providing services to taxonomists for standard genome sequencing and annotation.</title>
        <authorList>
            <consortium name="The Broad Institute Genomics Platform"/>
            <consortium name="The Broad Institute Genome Sequencing Center for Infectious Disease"/>
            <person name="Wu L."/>
            <person name="Ma J."/>
        </authorList>
    </citation>
    <scope>NUCLEOTIDE SEQUENCE [LARGE SCALE GENOMIC DNA]</scope>
    <source>
        <strain evidence="3">JCM 14331</strain>
    </source>
</reference>
<dbReference type="Pfam" id="PF13432">
    <property type="entry name" value="TPR_16"/>
    <property type="match status" value="1"/>
</dbReference>
<evidence type="ECO:0000313" key="2">
    <source>
        <dbReference type="EMBL" id="GAA0544049.1"/>
    </source>
</evidence>
<keyword evidence="1" id="KW-0802">TPR repeat</keyword>
<feature type="repeat" description="TPR" evidence="1">
    <location>
        <begin position="271"/>
        <end position="304"/>
    </location>
</feature>
<protein>
    <recommendedName>
        <fullName evidence="4">Tetratricopeptide repeat protein</fullName>
    </recommendedName>
</protein>
<dbReference type="InterPro" id="IPR019734">
    <property type="entry name" value="TPR_rpt"/>
</dbReference>
<dbReference type="InterPro" id="IPR011990">
    <property type="entry name" value="TPR-like_helical_dom_sf"/>
</dbReference>
<comment type="caution">
    <text evidence="2">The sequence shown here is derived from an EMBL/GenBank/DDBJ whole genome shotgun (WGS) entry which is preliminary data.</text>
</comment>
<name>A0ABP3NGC0_9GAMM</name>
<feature type="repeat" description="TPR" evidence="1">
    <location>
        <begin position="169"/>
        <end position="202"/>
    </location>
</feature>
<accession>A0ABP3NGC0</accession>
<feature type="repeat" description="TPR" evidence="1">
    <location>
        <begin position="305"/>
        <end position="338"/>
    </location>
</feature>
<evidence type="ECO:0000256" key="1">
    <source>
        <dbReference type="PROSITE-ProRule" id="PRU00339"/>
    </source>
</evidence>
<dbReference type="SUPFAM" id="SSF48452">
    <property type="entry name" value="TPR-like"/>
    <property type="match status" value="1"/>
</dbReference>
<dbReference type="PANTHER" id="PTHR12558:SF13">
    <property type="entry name" value="CELL DIVISION CYCLE PROTEIN 27 HOMOLOG"/>
    <property type="match status" value="1"/>
</dbReference>
<dbReference type="Pfam" id="PF13181">
    <property type="entry name" value="TPR_8"/>
    <property type="match status" value="1"/>
</dbReference>
<dbReference type="PROSITE" id="PS50005">
    <property type="entry name" value="TPR"/>
    <property type="match status" value="3"/>
</dbReference>
<dbReference type="Proteomes" id="UP001501169">
    <property type="component" value="Unassembled WGS sequence"/>
</dbReference>
<dbReference type="EMBL" id="BAAAEO010000001">
    <property type="protein sequence ID" value="GAA0544049.1"/>
    <property type="molecule type" value="Genomic_DNA"/>
</dbReference>
<proteinExistence type="predicted"/>
<sequence length="358" mass="40487">MASKFGTSTTEIETPEQIFALPDTTKRDLNRIVTNTQSIEERTKAALRLIFSYAQDGLLYDNTATKTASETIASGKANCLSLSILAYSMAKELGMSATFQDIQIPEYWTSAFRQTWLNGHINLRLKQHRVSKEFSGSVVLGSDFVVDFDPYSLKHQFPEKSVAPATVVAMFYNNKAAVAFANEQYANAYEYYKAAAQVDPAFSVTWSNLGVLFRVNGMHELAEISYKHSLALEPEVTNTLANLAVLYRQTGNIVEAETLERRVLAKRNRNPYYFLMLGNEAYRNVDYAEAIKYYKNAVSLDAKNHEAYFGLARSYYALDDTISAVRYMKKAKRNAPSDDEQQLYEHKLSVLNQVARLH</sequence>
<dbReference type="SMART" id="SM00028">
    <property type="entry name" value="TPR"/>
    <property type="match status" value="5"/>
</dbReference>
<dbReference type="PANTHER" id="PTHR12558">
    <property type="entry name" value="CELL DIVISION CYCLE 16,23,27"/>
    <property type="match status" value="1"/>
</dbReference>
<evidence type="ECO:0000313" key="3">
    <source>
        <dbReference type="Proteomes" id="UP001501169"/>
    </source>
</evidence>
<evidence type="ECO:0008006" key="4">
    <source>
        <dbReference type="Google" id="ProtNLM"/>
    </source>
</evidence>
<dbReference type="Gene3D" id="1.25.40.10">
    <property type="entry name" value="Tetratricopeptide repeat domain"/>
    <property type="match status" value="2"/>
</dbReference>
<dbReference type="Pfam" id="PF13374">
    <property type="entry name" value="TPR_10"/>
    <property type="match status" value="1"/>
</dbReference>
<gene>
    <name evidence="2" type="ORF">GCM10009098_09600</name>
</gene>